<evidence type="ECO:0000313" key="2">
    <source>
        <dbReference type="EMBL" id="PRQ26305.1"/>
    </source>
</evidence>
<gene>
    <name evidence="2" type="ORF">RchiOBHm_Chr6g0293151</name>
</gene>
<feature type="transmembrane region" description="Helical" evidence="1">
    <location>
        <begin position="12"/>
        <end position="43"/>
    </location>
</feature>
<sequence length="99" mass="11818">MCKQVLQNYMISCWMLCYLVLCCFYALCSSIIWLALYLTMMQYLRILVTWTVMSRGSWRMDPWINSCFVCLVPVSELSVMQACCYVTYAQRFGNLHMFW</sequence>
<dbReference type="Gramene" id="PRQ26305">
    <property type="protein sequence ID" value="PRQ26305"/>
    <property type="gene ID" value="RchiOBHm_Chr6g0293151"/>
</dbReference>
<reference evidence="2 3" key="1">
    <citation type="journal article" date="2018" name="Nat. Genet.">
        <title>The Rosa genome provides new insights in the design of modern roses.</title>
        <authorList>
            <person name="Bendahmane M."/>
        </authorList>
    </citation>
    <scope>NUCLEOTIDE SEQUENCE [LARGE SCALE GENOMIC DNA]</scope>
    <source>
        <strain evidence="3">cv. Old Blush</strain>
    </source>
</reference>
<keyword evidence="1" id="KW-0812">Transmembrane</keyword>
<keyword evidence="1" id="KW-1133">Transmembrane helix</keyword>
<evidence type="ECO:0000313" key="3">
    <source>
        <dbReference type="Proteomes" id="UP000238479"/>
    </source>
</evidence>
<dbReference type="Proteomes" id="UP000238479">
    <property type="component" value="Chromosome 6"/>
</dbReference>
<proteinExistence type="predicted"/>
<dbReference type="AlphaFoldDB" id="A0A2P6PWL6"/>
<evidence type="ECO:0000256" key="1">
    <source>
        <dbReference type="SAM" id="Phobius"/>
    </source>
</evidence>
<name>A0A2P6PWL6_ROSCH</name>
<comment type="caution">
    <text evidence="2">The sequence shown here is derived from an EMBL/GenBank/DDBJ whole genome shotgun (WGS) entry which is preliminary data.</text>
</comment>
<dbReference type="EMBL" id="PDCK01000044">
    <property type="protein sequence ID" value="PRQ26305.1"/>
    <property type="molecule type" value="Genomic_DNA"/>
</dbReference>
<protein>
    <submittedName>
        <fullName evidence="2">Uncharacterized protein</fullName>
    </submittedName>
</protein>
<organism evidence="2 3">
    <name type="scientific">Rosa chinensis</name>
    <name type="common">China rose</name>
    <dbReference type="NCBI Taxonomy" id="74649"/>
    <lineage>
        <taxon>Eukaryota</taxon>
        <taxon>Viridiplantae</taxon>
        <taxon>Streptophyta</taxon>
        <taxon>Embryophyta</taxon>
        <taxon>Tracheophyta</taxon>
        <taxon>Spermatophyta</taxon>
        <taxon>Magnoliopsida</taxon>
        <taxon>eudicotyledons</taxon>
        <taxon>Gunneridae</taxon>
        <taxon>Pentapetalae</taxon>
        <taxon>rosids</taxon>
        <taxon>fabids</taxon>
        <taxon>Rosales</taxon>
        <taxon>Rosaceae</taxon>
        <taxon>Rosoideae</taxon>
        <taxon>Rosoideae incertae sedis</taxon>
        <taxon>Rosa</taxon>
    </lineage>
</organism>
<keyword evidence="3" id="KW-1185">Reference proteome</keyword>
<keyword evidence="1" id="KW-0472">Membrane</keyword>
<accession>A0A2P6PWL6</accession>